<protein>
    <submittedName>
        <fullName evidence="1">Uncharacterized protein</fullName>
    </submittedName>
</protein>
<organism evidence="1 2">
    <name type="scientific">Kalanchoe fedtschenkoi</name>
    <name type="common">Lavender scallops</name>
    <name type="synonym">South American air plant</name>
    <dbReference type="NCBI Taxonomy" id="63787"/>
    <lineage>
        <taxon>Eukaryota</taxon>
        <taxon>Viridiplantae</taxon>
        <taxon>Streptophyta</taxon>
        <taxon>Embryophyta</taxon>
        <taxon>Tracheophyta</taxon>
        <taxon>Spermatophyta</taxon>
        <taxon>Magnoliopsida</taxon>
        <taxon>eudicotyledons</taxon>
        <taxon>Gunneridae</taxon>
        <taxon>Pentapetalae</taxon>
        <taxon>Saxifragales</taxon>
        <taxon>Crassulaceae</taxon>
        <taxon>Kalanchoe</taxon>
    </lineage>
</organism>
<dbReference type="Proteomes" id="UP000594263">
    <property type="component" value="Unplaced"/>
</dbReference>
<dbReference type="Gramene" id="Kaladp0674s0066.1.v1.1">
    <property type="protein sequence ID" value="Kaladp0674s0066.1.v1.1.CDS.1"/>
    <property type="gene ID" value="Kaladp0674s0066.v1.1"/>
</dbReference>
<evidence type="ECO:0000313" key="1">
    <source>
        <dbReference type="EnsemblPlants" id="Kaladp0674s0066.1.v1.1.CDS.1"/>
    </source>
</evidence>
<dbReference type="AlphaFoldDB" id="A0A7N0VER8"/>
<keyword evidence="2" id="KW-1185">Reference proteome</keyword>
<sequence length="79" mass="9092">MDRFVIRYQLSSPYLPCGQYIHSNLYIPVKNNEKCSWSDLCRTVSIFACCSIAASRILELLTSSRCSKTRPRSIWTSKP</sequence>
<dbReference type="EnsemblPlants" id="Kaladp0674s0066.1.v1.1">
    <property type="protein sequence ID" value="Kaladp0674s0066.1.v1.1.CDS.1"/>
    <property type="gene ID" value="Kaladp0674s0066.v1.1"/>
</dbReference>
<name>A0A7N0VER8_KALFE</name>
<accession>A0A7N0VER8</accession>
<proteinExistence type="predicted"/>
<evidence type="ECO:0000313" key="2">
    <source>
        <dbReference type="Proteomes" id="UP000594263"/>
    </source>
</evidence>
<reference evidence="1" key="1">
    <citation type="submission" date="2021-01" db="UniProtKB">
        <authorList>
            <consortium name="EnsemblPlants"/>
        </authorList>
    </citation>
    <scope>IDENTIFICATION</scope>
</reference>